<dbReference type="Gene3D" id="3.30.450.40">
    <property type="match status" value="1"/>
</dbReference>
<protein>
    <recommendedName>
        <fullName evidence="2">histidine kinase</fullName>
        <ecNumber evidence="2">2.7.13.3</ecNumber>
    </recommendedName>
</protein>
<sequence>MTQRDRKIDTPHDQTIAMSSAEASFQLLYIDADENRREAVRGAFEPEWTVTAVESGAAATTAADVAVDCFVASATLPETTWQSLYESLTTSSEAPFVLFADEPDADMVRQAFRLGVDDVVYTASDSGAATPTNAGLGAPADPAGEPVADSGIDSFDAEALTVKEPTTSASAVEPLDGVVGLRTRVESLVAAQRLDIRDTTLDVSRSLMSAAIDEVDVKIEWALQSLATELEAVQCLLYHYDDETGLLTEDFGWRDTDAAAADLAIEPLDDEEIPAAEFPGFAERLEQFEAVCHDATTDESTFDAETGTLLAVPIVIDWELAGTLVLTTATPRRWPESVRQQLTSVGEFIGYTERRRRRRAELERQNERLEQFTSVISHDLQNPLSVVTGYLELVSETGDVDRLDPAIDAAERMETMLDELLTLAREGRAVGDTEPVAVDTIVANAWDSVDTPEASLETEELEPMEMVEADPTRLREVFENLFRNAIDHAGEDVTVTVRATDGGVVVGDDGAGIPADEQDAVFDHGYTGGGGTGLGLSIVETIVEGHGWEISVGDSEAGGAAFEIDFDA</sequence>
<dbReference type="PANTHER" id="PTHR43711:SF1">
    <property type="entry name" value="HISTIDINE KINASE 1"/>
    <property type="match status" value="1"/>
</dbReference>
<dbReference type="Gene3D" id="1.10.287.130">
    <property type="match status" value="1"/>
</dbReference>
<dbReference type="AlphaFoldDB" id="A0A3A6PP50"/>
<dbReference type="EMBL" id="QKNY01000006">
    <property type="protein sequence ID" value="RJX43997.1"/>
    <property type="molecule type" value="Genomic_DNA"/>
</dbReference>
<organism evidence="8 9">
    <name type="scientific">Halonotius aquaticus</name>
    <dbReference type="NCBI Taxonomy" id="2216978"/>
    <lineage>
        <taxon>Archaea</taxon>
        <taxon>Methanobacteriati</taxon>
        <taxon>Methanobacteriota</taxon>
        <taxon>Stenosarchaea group</taxon>
        <taxon>Halobacteria</taxon>
        <taxon>Halobacteriales</taxon>
        <taxon>Haloferacaceae</taxon>
        <taxon>Halonotius</taxon>
    </lineage>
</organism>
<evidence type="ECO:0000256" key="3">
    <source>
        <dbReference type="ARBA" id="ARBA00022553"/>
    </source>
</evidence>
<dbReference type="SMART" id="SM00388">
    <property type="entry name" value="HisKA"/>
    <property type="match status" value="1"/>
</dbReference>
<dbReference type="PRINTS" id="PR00344">
    <property type="entry name" value="BCTRLSENSOR"/>
</dbReference>
<dbReference type="SMART" id="SM00387">
    <property type="entry name" value="HATPase_c"/>
    <property type="match status" value="1"/>
</dbReference>
<evidence type="ECO:0000256" key="2">
    <source>
        <dbReference type="ARBA" id="ARBA00012438"/>
    </source>
</evidence>
<dbReference type="PROSITE" id="PS50109">
    <property type="entry name" value="HIS_KIN"/>
    <property type="match status" value="1"/>
</dbReference>
<evidence type="ECO:0000313" key="8">
    <source>
        <dbReference type="EMBL" id="RJX43997.1"/>
    </source>
</evidence>
<dbReference type="InterPro" id="IPR004358">
    <property type="entry name" value="Sig_transdc_His_kin-like_C"/>
</dbReference>
<dbReference type="SUPFAM" id="SSF52172">
    <property type="entry name" value="CheY-like"/>
    <property type="match status" value="1"/>
</dbReference>
<dbReference type="Proteomes" id="UP000276588">
    <property type="component" value="Unassembled WGS sequence"/>
</dbReference>
<evidence type="ECO:0000256" key="6">
    <source>
        <dbReference type="ARBA" id="ARBA00023012"/>
    </source>
</evidence>
<dbReference type="SUPFAM" id="SSF55874">
    <property type="entry name" value="ATPase domain of HSP90 chaperone/DNA topoisomerase II/histidine kinase"/>
    <property type="match status" value="1"/>
</dbReference>
<dbReference type="EC" id="2.7.13.3" evidence="2"/>
<comment type="caution">
    <text evidence="8">The sequence shown here is derived from an EMBL/GenBank/DDBJ whole genome shotgun (WGS) entry which is preliminary data.</text>
</comment>
<dbReference type="PANTHER" id="PTHR43711">
    <property type="entry name" value="TWO-COMPONENT HISTIDINE KINASE"/>
    <property type="match status" value="1"/>
</dbReference>
<feature type="domain" description="Histidine kinase" evidence="7">
    <location>
        <begin position="375"/>
        <end position="568"/>
    </location>
</feature>
<dbReference type="InterPro" id="IPR003594">
    <property type="entry name" value="HATPase_dom"/>
</dbReference>
<dbReference type="InterPro" id="IPR036890">
    <property type="entry name" value="HATPase_C_sf"/>
</dbReference>
<dbReference type="GO" id="GO:0000155">
    <property type="term" value="F:phosphorelay sensor kinase activity"/>
    <property type="evidence" value="ECO:0007669"/>
    <property type="project" value="InterPro"/>
</dbReference>
<evidence type="ECO:0000259" key="7">
    <source>
        <dbReference type="PROSITE" id="PS50109"/>
    </source>
</evidence>
<gene>
    <name evidence="8" type="ORF">DM826_04785</name>
</gene>
<dbReference type="CDD" id="cd00082">
    <property type="entry name" value="HisKA"/>
    <property type="match status" value="1"/>
</dbReference>
<evidence type="ECO:0000313" key="9">
    <source>
        <dbReference type="Proteomes" id="UP000276588"/>
    </source>
</evidence>
<keyword evidence="3" id="KW-0597">Phosphoprotein</keyword>
<dbReference type="Gene3D" id="3.30.565.10">
    <property type="entry name" value="Histidine kinase-like ATPase, C-terminal domain"/>
    <property type="match status" value="1"/>
</dbReference>
<keyword evidence="4" id="KW-0808">Transferase</keyword>
<evidence type="ECO:0000256" key="4">
    <source>
        <dbReference type="ARBA" id="ARBA00022679"/>
    </source>
</evidence>
<comment type="catalytic activity">
    <reaction evidence="1">
        <text>ATP + protein L-histidine = ADP + protein N-phospho-L-histidine.</text>
        <dbReference type="EC" id="2.7.13.3"/>
    </reaction>
</comment>
<keyword evidence="6" id="KW-0902">Two-component regulatory system</keyword>
<dbReference type="InterPro" id="IPR029016">
    <property type="entry name" value="GAF-like_dom_sf"/>
</dbReference>
<keyword evidence="5" id="KW-0418">Kinase</keyword>
<dbReference type="InterPro" id="IPR011006">
    <property type="entry name" value="CheY-like_superfamily"/>
</dbReference>
<name>A0A3A6PP50_9EURY</name>
<keyword evidence="9" id="KW-1185">Reference proteome</keyword>
<dbReference type="InterPro" id="IPR003661">
    <property type="entry name" value="HisK_dim/P_dom"/>
</dbReference>
<accession>A0A3A6PP50</accession>
<reference evidence="8 9" key="1">
    <citation type="submission" date="2018-06" db="EMBL/GenBank/DDBJ databases">
        <title>Halonotius sp. F13-13 a new haloarchaeeon isolated from a solar saltern from Isla Cristina, Huelva, Spain.</title>
        <authorList>
            <person name="Duran-Viseras A."/>
            <person name="Sanchez-Porro C."/>
            <person name="Ventosa A."/>
        </authorList>
    </citation>
    <scope>NUCLEOTIDE SEQUENCE [LARGE SCALE GENOMIC DNA]</scope>
    <source>
        <strain evidence="8 9">F13-13</strain>
    </source>
</reference>
<dbReference type="SUPFAM" id="SSF55781">
    <property type="entry name" value="GAF domain-like"/>
    <property type="match status" value="1"/>
</dbReference>
<dbReference type="InterPro" id="IPR050736">
    <property type="entry name" value="Sensor_HK_Regulatory"/>
</dbReference>
<dbReference type="Pfam" id="PF02518">
    <property type="entry name" value="HATPase_c"/>
    <property type="match status" value="1"/>
</dbReference>
<dbReference type="InterPro" id="IPR005467">
    <property type="entry name" value="His_kinase_dom"/>
</dbReference>
<dbReference type="InterPro" id="IPR036097">
    <property type="entry name" value="HisK_dim/P_sf"/>
</dbReference>
<dbReference type="SUPFAM" id="SSF47384">
    <property type="entry name" value="Homodimeric domain of signal transducing histidine kinase"/>
    <property type="match status" value="1"/>
</dbReference>
<proteinExistence type="predicted"/>
<evidence type="ECO:0000256" key="5">
    <source>
        <dbReference type="ARBA" id="ARBA00022777"/>
    </source>
</evidence>
<dbReference type="CDD" id="cd00075">
    <property type="entry name" value="HATPase"/>
    <property type="match status" value="1"/>
</dbReference>
<dbReference type="Pfam" id="PF00512">
    <property type="entry name" value="HisKA"/>
    <property type="match status" value="1"/>
</dbReference>
<evidence type="ECO:0000256" key="1">
    <source>
        <dbReference type="ARBA" id="ARBA00000085"/>
    </source>
</evidence>